<dbReference type="HOGENOM" id="CLU_871338_0_0_6"/>
<reference evidence="2 4" key="3">
    <citation type="submission" date="2016-10" db="EMBL/GenBank/DDBJ databases">
        <authorList>
            <person name="Varghese N."/>
            <person name="Submissions S."/>
        </authorList>
    </citation>
    <scope>NUCLEOTIDE SEQUENCE [LARGE SCALE GENOMIC DNA]</scope>
    <source>
        <strain evidence="2 4">ATCC 33218</strain>
    </source>
</reference>
<dbReference type="Pfam" id="PF21646">
    <property type="entry name" value="ACTMAP-like_C"/>
    <property type="match status" value="1"/>
</dbReference>
<dbReference type="PATRIC" id="fig|451.8.peg.98"/>
<organism evidence="1 3">
    <name type="scientific">Legionella micdadei</name>
    <name type="common">Tatlockia micdadei</name>
    <dbReference type="NCBI Taxonomy" id="451"/>
    <lineage>
        <taxon>Bacteria</taxon>
        <taxon>Pseudomonadati</taxon>
        <taxon>Pseudomonadota</taxon>
        <taxon>Gammaproteobacteria</taxon>
        <taxon>Legionellales</taxon>
        <taxon>Legionellaceae</taxon>
        <taxon>Legionella</taxon>
    </lineage>
</organism>
<dbReference type="EMBL" id="LN614830">
    <property type="protein sequence ID" value="CEG59865.1"/>
    <property type="molecule type" value="Genomic_DNA"/>
</dbReference>
<evidence type="ECO:0000313" key="3">
    <source>
        <dbReference type="Proteomes" id="UP000032414"/>
    </source>
</evidence>
<dbReference type="KEGG" id="tmc:LMI_0518"/>
<reference evidence="1" key="2">
    <citation type="submission" date="2014-09" db="EMBL/GenBank/DDBJ databases">
        <authorList>
            <person name="GOMEZ-VALERO Laura"/>
        </authorList>
    </citation>
    <scope>NUCLEOTIDE SEQUENCE</scope>
    <source>
        <strain evidence="1">ATCC33218</strain>
    </source>
</reference>
<reference evidence="3" key="1">
    <citation type="submission" date="2014-09" db="EMBL/GenBank/DDBJ databases">
        <authorList>
            <person name="Gomez-Valero L."/>
        </authorList>
    </citation>
    <scope>NUCLEOTIDE SEQUENCE [LARGE SCALE GENOMIC DNA]</scope>
    <source>
        <strain evidence="3">ATCC33218</strain>
    </source>
</reference>
<dbReference type="EMBL" id="FMVN01000009">
    <property type="protein sequence ID" value="SCY52351.1"/>
    <property type="molecule type" value="Genomic_DNA"/>
</dbReference>
<gene>
    <name evidence="1" type="ORF">LMI_0518</name>
    <name evidence="2" type="ORF">SAMN02982997_01956</name>
</gene>
<evidence type="ECO:0000313" key="2">
    <source>
        <dbReference type="EMBL" id="SCY52351.1"/>
    </source>
</evidence>
<dbReference type="AlphaFoldDB" id="A0A098GCY1"/>
<accession>A0A098GCY1</accession>
<evidence type="ECO:0000313" key="4">
    <source>
        <dbReference type="Proteomes" id="UP000182998"/>
    </source>
</evidence>
<dbReference type="Proteomes" id="UP000032414">
    <property type="component" value="Chromosome I"/>
</dbReference>
<keyword evidence="4" id="KW-1185">Reference proteome</keyword>
<dbReference type="Proteomes" id="UP000182998">
    <property type="component" value="Unassembled WGS sequence"/>
</dbReference>
<dbReference type="STRING" id="451.B6N58_12705"/>
<sequence>MISFWVLIMPAISNFEHFLLTEVRHTYSGYAIRMGIPVIPQKQRGQICKLNALSVVLNSLHHTYGEVQPFPIRKDKDPLNWMSIRQLAKTYYGSKVGEVYSAKILAAIAADCGFKEVTISHAVYFDDYVKMVTSTIEAGELPILFYDIDENGEPAKMNSFREHATVVAGYFINKNAELCFIVSQWGKFYWAKAEDIFDSASQLSPCRKPEVFYKYGAEWYCMNDMKYYPPELFAKPPSERRAASALPEVDGGLKNKIVIVRKPRPAYNHSFWSQSLTALTPQHPIVYSRNIWSKKILLVKIRLSKASQALLSSLCWIES</sequence>
<evidence type="ECO:0000313" key="1">
    <source>
        <dbReference type="EMBL" id="CEG59865.1"/>
    </source>
</evidence>
<name>A0A098GCY1_LEGMI</name>
<proteinExistence type="predicted"/>
<protein>
    <submittedName>
        <fullName evidence="1">Uncharacterized protein</fullName>
    </submittedName>
</protein>